<dbReference type="GO" id="GO:0000724">
    <property type="term" value="P:double-strand break repair via homologous recombination"/>
    <property type="evidence" value="ECO:0007669"/>
    <property type="project" value="TreeGrafter"/>
</dbReference>
<reference evidence="13" key="2">
    <citation type="submission" date="2022-06" db="UniProtKB">
        <authorList>
            <consortium name="EnsemblMetazoa"/>
        </authorList>
    </citation>
    <scope>IDENTIFICATION</scope>
</reference>
<dbReference type="FunFam" id="1.10.150.20:FF:000030">
    <property type="entry name" value="Flap endonuclease GEN-like 1"/>
    <property type="match status" value="1"/>
</dbReference>
<dbReference type="SUPFAM" id="SSF88723">
    <property type="entry name" value="PIN domain-like"/>
    <property type="match status" value="1"/>
</dbReference>
<dbReference type="InterPro" id="IPR006085">
    <property type="entry name" value="XPG_DNA_repair_N"/>
</dbReference>
<keyword evidence="4" id="KW-0255">Endonuclease</keyword>
<protein>
    <recommendedName>
        <fullName evidence="15">XPG N-terminal domain-containing protein</fullName>
    </recommendedName>
</protein>
<evidence type="ECO:0000313" key="14">
    <source>
        <dbReference type="Proteomes" id="UP000024404"/>
    </source>
</evidence>
<proteinExistence type="inferred from homology"/>
<organism evidence="13 14">
    <name type="scientific">Onchocerca volvulus</name>
    <dbReference type="NCBI Taxonomy" id="6282"/>
    <lineage>
        <taxon>Eukaryota</taxon>
        <taxon>Metazoa</taxon>
        <taxon>Ecdysozoa</taxon>
        <taxon>Nematoda</taxon>
        <taxon>Chromadorea</taxon>
        <taxon>Rhabditida</taxon>
        <taxon>Spirurina</taxon>
        <taxon>Spiruromorpha</taxon>
        <taxon>Filarioidea</taxon>
        <taxon>Onchocercidae</taxon>
        <taxon>Onchocerca</taxon>
    </lineage>
</organism>
<keyword evidence="14" id="KW-1185">Reference proteome</keyword>
<evidence type="ECO:0000256" key="4">
    <source>
        <dbReference type="ARBA" id="ARBA00022759"/>
    </source>
</evidence>
<keyword evidence="8" id="KW-0234">DNA repair</keyword>
<dbReference type="EMBL" id="CMVM020000261">
    <property type="status" value="NOT_ANNOTATED_CDS"/>
    <property type="molecule type" value="Genomic_DNA"/>
</dbReference>
<sequence>MGVTSMWEYVQKFVQPVNISALRNKRIAIDGHTWLCEVLRGSVAHCSTARKPYLSTFYTRCRSLLDEGVEPIVVFDGIDEGERANVDYGISSMRKVRKRGSKYWTSELKQEMVPKIEEIKILLNSMGVRWMESKLEGEAQCAQLEQRGLVHGCIARDFDYILFGGNNLYQARWLFISLQFVEFGFGGKVQSNILHLSMDYLDETLCLSRSCLIAMTIMIGCDYAQKGIPGVGLVTALEIVSEFYLMKHDHPQVILDRFKSYTTEMLPVRDYDSNVKRKLRLSVTRNSIDLRNFNPNSDAMSNAINIYMMPVVIEYSRTQLPKKLPPNIQKTEEILMRECNWKPNGINCTQKLQPDSEKVEASYSYKCATLTKGGRTACSKRERVAMERMRMNALLYKHNPVIEVISVPSTSEDVNQLNGESSGIIISSQREAVQRSGRKKANHEMAGVQQPPPSKVPRKDGFVTKVNASNINQVQVQSALVQNEPIIIEEQNSAATELLVVEDVGRTNALQVFTV</sequence>
<dbReference type="InterPro" id="IPR006084">
    <property type="entry name" value="XPG/Rad2"/>
</dbReference>
<keyword evidence="3" id="KW-0479">Metal-binding</keyword>
<evidence type="ECO:0000259" key="12">
    <source>
        <dbReference type="SMART" id="SM00485"/>
    </source>
</evidence>
<feature type="region of interest" description="Disordered" evidence="10">
    <location>
        <begin position="440"/>
        <end position="459"/>
    </location>
</feature>
<evidence type="ECO:0000256" key="10">
    <source>
        <dbReference type="SAM" id="MobiDB-lite"/>
    </source>
</evidence>
<dbReference type="Gene3D" id="3.40.50.1010">
    <property type="entry name" value="5'-nuclease"/>
    <property type="match status" value="1"/>
</dbReference>
<reference evidence="14" key="1">
    <citation type="submission" date="2013-10" db="EMBL/GenBank/DDBJ databases">
        <title>Genome sequencing of Onchocerca volvulus.</title>
        <authorList>
            <person name="Cotton J."/>
            <person name="Tsai J."/>
            <person name="Stanley E."/>
            <person name="Tracey A."/>
            <person name="Holroyd N."/>
            <person name="Lustigman S."/>
            <person name="Berriman M."/>
        </authorList>
    </citation>
    <scope>NUCLEOTIDE SEQUENCE</scope>
</reference>
<keyword evidence="7" id="KW-0460">Magnesium</keyword>
<comment type="similarity">
    <text evidence="9">Belongs to the XPG/RAD2 endonuclease family. GEN subfamily.</text>
</comment>
<dbReference type="SMART" id="SM00484">
    <property type="entry name" value="XPGI"/>
    <property type="match status" value="1"/>
</dbReference>
<evidence type="ECO:0000256" key="2">
    <source>
        <dbReference type="ARBA" id="ARBA00022722"/>
    </source>
</evidence>
<evidence type="ECO:0000256" key="1">
    <source>
        <dbReference type="ARBA" id="ARBA00001946"/>
    </source>
</evidence>
<evidence type="ECO:0000256" key="5">
    <source>
        <dbReference type="ARBA" id="ARBA00022763"/>
    </source>
</evidence>
<dbReference type="GO" id="GO:0000400">
    <property type="term" value="F:four-way junction DNA binding"/>
    <property type="evidence" value="ECO:0007669"/>
    <property type="project" value="UniProtKB-ARBA"/>
</dbReference>
<evidence type="ECO:0000256" key="9">
    <source>
        <dbReference type="ARBA" id="ARBA00038112"/>
    </source>
</evidence>
<dbReference type="InterPro" id="IPR006086">
    <property type="entry name" value="XPG-I_dom"/>
</dbReference>
<dbReference type="InterPro" id="IPR008918">
    <property type="entry name" value="HhH2"/>
</dbReference>
<dbReference type="GO" id="GO:0008821">
    <property type="term" value="F:crossover junction DNA endonuclease activity"/>
    <property type="evidence" value="ECO:0007669"/>
    <property type="project" value="UniProtKB-ARBA"/>
</dbReference>
<dbReference type="Proteomes" id="UP000024404">
    <property type="component" value="Unassembled WGS sequence"/>
</dbReference>
<evidence type="ECO:0000256" key="3">
    <source>
        <dbReference type="ARBA" id="ARBA00022723"/>
    </source>
</evidence>
<dbReference type="InterPro" id="IPR029060">
    <property type="entry name" value="PIN-like_dom_sf"/>
</dbReference>
<dbReference type="Pfam" id="PF00867">
    <property type="entry name" value="XPG_I"/>
    <property type="match status" value="1"/>
</dbReference>
<dbReference type="GO" id="GO:0017108">
    <property type="term" value="F:5'-flap endonuclease activity"/>
    <property type="evidence" value="ECO:0007669"/>
    <property type="project" value="TreeGrafter"/>
</dbReference>
<evidence type="ECO:0008006" key="15">
    <source>
        <dbReference type="Google" id="ProtNLM"/>
    </source>
</evidence>
<evidence type="ECO:0000256" key="6">
    <source>
        <dbReference type="ARBA" id="ARBA00022801"/>
    </source>
</evidence>
<dbReference type="EnsemblMetazoa" id="OVOC9304.1">
    <property type="protein sequence ID" value="OVOC9304.1"/>
    <property type="gene ID" value="WBGene00246113"/>
</dbReference>
<dbReference type="SMART" id="SM00279">
    <property type="entry name" value="HhH2"/>
    <property type="match status" value="1"/>
</dbReference>
<dbReference type="OMA" id="CLIAMTI"/>
<dbReference type="PANTHER" id="PTHR11081:SF59">
    <property type="entry name" value="FI23547P1"/>
    <property type="match status" value="1"/>
</dbReference>
<evidence type="ECO:0000313" key="13">
    <source>
        <dbReference type="EnsemblMetazoa" id="OVOC9304.1"/>
    </source>
</evidence>
<dbReference type="PANTHER" id="PTHR11081">
    <property type="entry name" value="FLAP ENDONUCLEASE FAMILY MEMBER"/>
    <property type="match status" value="1"/>
</dbReference>
<evidence type="ECO:0000256" key="8">
    <source>
        <dbReference type="ARBA" id="ARBA00023204"/>
    </source>
</evidence>
<dbReference type="AlphaFoldDB" id="A0A8R1U2C7"/>
<keyword evidence="6" id="KW-0378">Hydrolase</keyword>
<accession>A0A8R1U2C7</accession>
<keyword evidence="5" id="KW-0227">DNA damage</keyword>
<dbReference type="PRINTS" id="PR00853">
    <property type="entry name" value="XPGRADSUPER"/>
</dbReference>
<dbReference type="GO" id="GO:0046872">
    <property type="term" value="F:metal ion binding"/>
    <property type="evidence" value="ECO:0007669"/>
    <property type="project" value="UniProtKB-KW"/>
</dbReference>
<name>A0A8R1U2C7_ONCVO</name>
<feature type="domain" description="XPG-I" evidence="11">
    <location>
        <begin position="124"/>
        <end position="207"/>
    </location>
</feature>
<keyword evidence="2" id="KW-0540">Nuclease</keyword>
<evidence type="ECO:0000259" key="11">
    <source>
        <dbReference type="SMART" id="SM00484"/>
    </source>
</evidence>
<dbReference type="SUPFAM" id="SSF47807">
    <property type="entry name" value="5' to 3' exonuclease, C-terminal subdomain"/>
    <property type="match status" value="1"/>
</dbReference>
<dbReference type="InterPro" id="IPR036279">
    <property type="entry name" value="5-3_exonuclease_C_sf"/>
</dbReference>
<dbReference type="SMART" id="SM00485">
    <property type="entry name" value="XPGN"/>
    <property type="match status" value="1"/>
</dbReference>
<comment type="cofactor">
    <cofactor evidence="1">
        <name>Mg(2+)</name>
        <dbReference type="ChEBI" id="CHEBI:18420"/>
    </cofactor>
</comment>
<feature type="domain" description="XPG N-terminal" evidence="12">
    <location>
        <begin position="1"/>
        <end position="101"/>
    </location>
</feature>
<dbReference type="Pfam" id="PF00752">
    <property type="entry name" value="XPG_N"/>
    <property type="match status" value="1"/>
</dbReference>
<evidence type="ECO:0000256" key="7">
    <source>
        <dbReference type="ARBA" id="ARBA00022842"/>
    </source>
</evidence>
<dbReference type="Gene3D" id="1.10.150.20">
    <property type="entry name" value="5' to 3' exonuclease, C-terminal subdomain"/>
    <property type="match status" value="1"/>
</dbReference>